<dbReference type="Proteomes" id="UP001363622">
    <property type="component" value="Unassembled WGS sequence"/>
</dbReference>
<feature type="compositionally biased region" description="Basic and acidic residues" evidence="1">
    <location>
        <begin position="206"/>
        <end position="219"/>
    </location>
</feature>
<accession>A0ABR1KIM1</accession>
<organism evidence="3 4">
    <name type="scientific">Phyllosticta citriasiana</name>
    <dbReference type="NCBI Taxonomy" id="595635"/>
    <lineage>
        <taxon>Eukaryota</taxon>
        <taxon>Fungi</taxon>
        <taxon>Dikarya</taxon>
        <taxon>Ascomycota</taxon>
        <taxon>Pezizomycotina</taxon>
        <taxon>Dothideomycetes</taxon>
        <taxon>Dothideomycetes incertae sedis</taxon>
        <taxon>Botryosphaeriales</taxon>
        <taxon>Phyllostictaceae</taxon>
        <taxon>Phyllosticta</taxon>
    </lineage>
</organism>
<feature type="compositionally biased region" description="Polar residues" evidence="1">
    <location>
        <begin position="310"/>
        <end position="335"/>
    </location>
</feature>
<gene>
    <name evidence="3" type="ORF">IWZ03DRAFT_201763</name>
</gene>
<feature type="region of interest" description="Disordered" evidence="1">
    <location>
        <begin position="302"/>
        <end position="378"/>
    </location>
</feature>
<feature type="region of interest" description="Disordered" evidence="1">
    <location>
        <begin position="1"/>
        <end position="63"/>
    </location>
</feature>
<reference evidence="3 4" key="1">
    <citation type="submission" date="2024-04" db="EMBL/GenBank/DDBJ databases">
        <title>Phyllosticta paracitricarpa is synonymous to the EU quarantine fungus P. citricarpa based on phylogenomic analyses.</title>
        <authorList>
            <consortium name="Lawrence Berkeley National Laboratory"/>
            <person name="Van Ingen-Buijs V.A."/>
            <person name="Van Westerhoven A.C."/>
            <person name="Haridas S."/>
            <person name="Skiadas P."/>
            <person name="Martin F."/>
            <person name="Groenewald J.Z."/>
            <person name="Crous P.W."/>
            <person name="Seidl M.F."/>
        </authorList>
    </citation>
    <scope>NUCLEOTIDE SEQUENCE [LARGE SCALE GENOMIC DNA]</scope>
    <source>
        <strain evidence="3 4">CBS 123371</strain>
    </source>
</reference>
<comment type="caution">
    <text evidence="3">The sequence shown here is derived from an EMBL/GenBank/DDBJ whole genome shotgun (WGS) entry which is preliminary data.</text>
</comment>
<protein>
    <recommendedName>
        <fullName evidence="2">DUF6590 domain-containing protein</fullName>
    </recommendedName>
</protein>
<evidence type="ECO:0000256" key="1">
    <source>
        <dbReference type="SAM" id="MobiDB-lite"/>
    </source>
</evidence>
<dbReference type="Pfam" id="PF20233">
    <property type="entry name" value="DUF6590"/>
    <property type="match status" value="1"/>
</dbReference>
<name>A0ABR1KIM1_9PEZI</name>
<dbReference type="PANTHER" id="PTHR35391:SF5">
    <property type="entry name" value="DUF6590 DOMAIN-CONTAINING PROTEIN"/>
    <property type="match status" value="1"/>
</dbReference>
<dbReference type="PANTHER" id="PTHR35391">
    <property type="entry name" value="C2H2-TYPE DOMAIN-CONTAINING PROTEIN-RELATED"/>
    <property type="match status" value="1"/>
</dbReference>
<dbReference type="InterPro" id="IPR046497">
    <property type="entry name" value="DUF6590"/>
</dbReference>
<feature type="region of interest" description="Disordered" evidence="1">
    <location>
        <begin position="197"/>
        <end position="219"/>
    </location>
</feature>
<evidence type="ECO:0000313" key="4">
    <source>
        <dbReference type="Proteomes" id="UP001363622"/>
    </source>
</evidence>
<keyword evidence="4" id="KW-1185">Reference proteome</keyword>
<sequence length="378" mass="42479">MPNFSLSVDGMTDENPSDWPPEKWRGPPMDPYGAEATDAQPQAGKDTPAPPDEESDGQTSGNSVVETSVGAVIKIGPAEAVTDPPVLQEGIRARKRFERTPGDREGLDPNYVVRVPGYRFYRLGKVFRILWPEPAGNPQANTTFISGKWNENIFVKIRWFVVIREGHDCCTCLPIQTYQSQGVAKRGTVKSDHSIVFSDRNTPSAKPREHPVGMEGGMRDPIRVRATHPEERNMDPMSRINYAKPYTVEHYVKSYDFGQVDPAYEHVLLNNFAAVWNRVPELGNNPTPETFSISVDVQSRQRSSWGRRQCNQGHSPVERTQNSWAPRSPDSSPRQTGRRRHSSNFGQYAGPASFQAEPGAEQNEEEQGYGYSYFHRQS</sequence>
<evidence type="ECO:0000313" key="3">
    <source>
        <dbReference type="EMBL" id="KAK7515375.1"/>
    </source>
</evidence>
<proteinExistence type="predicted"/>
<dbReference type="EMBL" id="JBBPHU010000007">
    <property type="protein sequence ID" value="KAK7515375.1"/>
    <property type="molecule type" value="Genomic_DNA"/>
</dbReference>
<evidence type="ECO:0000259" key="2">
    <source>
        <dbReference type="Pfam" id="PF20233"/>
    </source>
</evidence>
<feature type="domain" description="DUF6590" evidence="2">
    <location>
        <begin position="119"/>
        <end position="268"/>
    </location>
</feature>